<sequence>MRPVGLRASSMSHRLQTRGLVDSKADCTSDPISKKNAEPLRPKKKKEG</sequence>
<dbReference type="Proteomes" id="UP000010798">
    <property type="component" value="Chromosome"/>
</dbReference>
<protein>
    <submittedName>
        <fullName evidence="2">Uncharacterized protein</fullName>
    </submittedName>
</protein>
<accession>L0DPU6</accession>
<name>L0DPU6_SINAD</name>
<keyword evidence="3" id="KW-1185">Reference proteome</keyword>
<evidence type="ECO:0000256" key="1">
    <source>
        <dbReference type="SAM" id="MobiDB-lite"/>
    </source>
</evidence>
<evidence type="ECO:0000313" key="3">
    <source>
        <dbReference type="Proteomes" id="UP000010798"/>
    </source>
</evidence>
<evidence type="ECO:0000313" key="2">
    <source>
        <dbReference type="EMBL" id="AGA31379.1"/>
    </source>
</evidence>
<organism evidence="2 3">
    <name type="scientific">Singulisphaera acidiphila (strain ATCC BAA-1392 / DSM 18658 / VKM B-2454 / MOB10)</name>
    <dbReference type="NCBI Taxonomy" id="886293"/>
    <lineage>
        <taxon>Bacteria</taxon>
        <taxon>Pseudomonadati</taxon>
        <taxon>Planctomycetota</taxon>
        <taxon>Planctomycetia</taxon>
        <taxon>Isosphaerales</taxon>
        <taxon>Isosphaeraceae</taxon>
        <taxon>Singulisphaera</taxon>
    </lineage>
</organism>
<gene>
    <name evidence="2" type="ordered locus">Sinac_7340</name>
</gene>
<feature type="region of interest" description="Disordered" evidence="1">
    <location>
        <begin position="1"/>
        <end position="48"/>
    </location>
</feature>
<proteinExistence type="predicted"/>
<dbReference type="KEGG" id="saci:Sinac_7340"/>
<reference evidence="2 3" key="1">
    <citation type="submission" date="2012-02" db="EMBL/GenBank/DDBJ databases">
        <title>Complete sequence of chromosome of Singulisphaera acidiphila DSM 18658.</title>
        <authorList>
            <consortium name="US DOE Joint Genome Institute (JGI-PGF)"/>
            <person name="Lucas S."/>
            <person name="Copeland A."/>
            <person name="Lapidus A."/>
            <person name="Glavina del Rio T."/>
            <person name="Dalin E."/>
            <person name="Tice H."/>
            <person name="Bruce D."/>
            <person name="Goodwin L."/>
            <person name="Pitluck S."/>
            <person name="Peters L."/>
            <person name="Ovchinnikova G."/>
            <person name="Chertkov O."/>
            <person name="Kyrpides N."/>
            <person name="Mavromatis K."/>
            <person name="Ivanova N."/>
            <person name="Brettin T."/>
            <person name="Detter J.C."/>
            <person name="Han C."/>
            <person name="Larimer F."/>
            <person name="Land M."/>
            <person name="Hauser L."/>
            <person name="Markowitz V."/>
            <person name="Cheng J.-F."/>
            <person name="Hugenholtz P."/>
            <person name="Woyke T."/>
            <person name="Wu D."/>
            <person name="Tindall B."/>
            <person name="Pomrenke H."/>
            <person name="Brambilla E."/>
            <person name="Klenk H.-P."/>
            <person name="Eisen J.A."/>
        </authorList>
    </citation>
    <scope>NUCLEOTIDE SEQUENCE [LARGE SCALE GENOMIC DNA]</scope>
    <source>
        <strain evidence="3">ATCC BAA-1392 / DSM 18658 / VKM B-2454 / MOB10</strain>
    </source>
</reference>
<dbReference type="STRING" id="886293.Sinac_7340"/>
<dbReference type="HOGENOM" id="CLU_3157820_0_0_0"/>
<dbReference type="AlphaFoldDB" id="L0DPU6"/>
<feature type="compositionally biased region" description="Basic and acidic residues" evidence="1">
    <location>
        <begin position="21"/>
        <end position="48"/>
    </location>
</feature>
<dbReference type="EMBL" id="CP003364">
    <property type="protein sequence ID" value="AGA31379.1"/>
    <property type="molecule type" value="Genomic_DNA"/>
</dbReference>